<keyword evidence="1" id="KW-0539">Nucleus</keyword>
<dbReference type="GO" id="GO:0003677">
    <property type="term" value="F:DNA binding"/>
    <property type="evidence" value="ECO:0007669"/>
    <property type="project" value="UniProtKB-UniRule"/>
</dbReference>
<dbReference type="InterPro" id="IPR036910">
    <property type="entry name" value="HMG_box_dom_sf"/>
</dbReference>
<keyword evidence="5" id="KW-1185">Reference proteome</keyword>
<dbReference type="EMBL" id="BEXD01003246">
    <property type="protein sequence ID" value="GBC00643.1"/>
    <property type="molecule type" value="Genomic_DNA"/>
</dbReference>
<accession>A0A2Z6RHQ2</accession>
<protein>
    <recommendedName>
        <fullName evidence="2">HMG box domain-containing protein</fullName>
    </recommendedName>
</protein>
<dbReference type="SMART" id="SM00398">
    <property type="entry name" value="HMG"/>
    <property type="match status" value="1"/>
</dbReference>
<gene>
    <name evidence="4" type="ORF">RCL2_002606900</name>
    <name evidence="3" type="ORF">RclHR1_03920012</name>
</gene>
<proteinExistence type="predicted"/>
<dbReference type="SUPFAM" id="SSF47095">
    <property type="entry name" value="HMG-box"/>
    <property type="match status" value="1"/>
</dbReference>
<dbReference type="Proteomes" id="UP000247702">
    <property type="component" value="Unassembled WGS sequence"/>
</dbReference>
<dbReference type="InterPro" id="IPR009071">
    <property type="entry name" value="HMG_box_dom"/>
</dbReference>
<reference evidence="3 5" key="1">
    <citation type="submission" date="2017-11" db="EMBL/GenBank/DDBJ databases">
        <title>The genome of Rhizophagus clarus HR1 reveals common genetic basis of auxotrophy among arbuscular mycorrhizal fungi.</title>
        <authorList>
            <person name="Kobayashi Y."/>
        </authorList>
    </citation>
    <scope>NUCLEOTIDE SEQUENCE [LARGE SCALE GENOMIC DNA]</scope>
    <source>
        <strain evidence="3 5">HR1</strain>
    </source>
</reference>
<name>A0A2Z6RHQ2_9GLOM</name>
<comment type="caution">
    <text evidence="3">The sequence shown here is derived from an EMBL/GenBank/DDBJ whole genome shotgun (WGS) entry which is preliminary data.</text>
</comment>
<dbReference type="Proteomes" id="UP000615446">
    <property type="component" value="Unassembled WGS sequence"/>
</dbReference>
<dbReference type="PROSITE" id="PS50118">
    <property type="entry name" value="HMG_BOX_2"/>
    <property type="match status" value="1"/>
</dbReference>
<organism evidence="3 5">
    <name type="scientific">Rhizophagus clarus</name>
    <dbReference type="NCBI Taxonomy" id="94130"/>
    <lineage>
        <taxon>Eukaryota</taxon>
        <taxon>Fungi</taxon>
        <taxon>Fungi incertae sedis</taxon>
        <taxon>Mucoromycota</taxon>
        <taxon>Glomeromycotina</taxon>
        <taxon>Glomeromycetes</taxon>
        <taxon>Glomerales</taxon>
        <taxon>Glomeraceae</taxon>
        <taxon>Rhizophagus</taxon>
    </lineage>
</organism>
<sequence>MSLQNSNNNNLSTAQVITLPFPPIISAQDLIDRRSPERVTSKSPNAFFVYRKAFVNYLQSCNHNLKMRDVSSMAGLSWKAASKEVKEAYKQIARDVERIIISQRQKRYKEYKDNLSNLNNTIIRSNYLELPYQFHNSTYIPQQFPSMPSIPVDNLFSATFSNNFNQYQETVYDITPQYSSSSSDDNHITSIISVEQYDQQQFDHQIFDQFDVSQASQGLVQQDFAPINSAIDQFNTDYFNENDYILWSPQNTQNTEEK</sequence>
<dbReference type="OrthoDB" id="6247875at2759"/>
<feature type="domain" description="HMG box" evidence="2">
    <location>
        <begin position="40"/>
        <end position="112"/>
    </location>
</feature>
<dbReference type="GO" id="GO:0005634">
    <property type="term" value="C:nucleus"/>
    <property type="evidence" value="ECO:0007669"/>
    <property type="project" value="UniProtKB-UniRule"/>
</dbReference>
<feature type="DNA-binding region" description="HMG box" evidence="1">
    <location>
        <begin position="40"/>
        <end position="112"/>
    </location>
</feature>
<evidence type="ECO:0000313" key="4">
    <source>
        <dbReference type="EMBL" id="GES99576.1"/>
    </source>
</evidence>
<dbReference type="EMBL" id="BLAL01000281">
    <property type="protein sequence ID" value="GES99576.1"/>
    <property type="molecule type" value="Genomic_DNA"/>
</dbReference>
<evidence type="ECO:0000313" key="3">
    <source>
        <dbReference type="EMBL" id="GBC00643.1"/>
    </source>
</evidence>
<dbReference type="Pfam" id="PF00505">
    <property type="entry name" value="HMG_box"/>
    <property type="match status" value="1"/>
</dbReference>
<evidence type="ECO:0000313" key="5">
    <source>
        <dbReference type="Proteomes" id="UP000247702"/>
    </source>
</evidence>
<dbReference type="Gene3D" id="1.10.30.10">
    <property type="entry name" value="High mobility group box domain"/>
    <property type="match status" value="1"/>
</dbReference>
<reference evidence="4" key="2">
    <citation type="submission" date="2019-10" db="EMBL/GenBank/DDBJ databases">
        <title>Conservation and host-specific expression of non-tandemly repeated heterogenous ribosome RNA gene in arbuscular mycorrhizal fungi.</title>
        <authorList>
            <person name="Maeda T."/>
            <person name="Kobayashi Y."/>
            <person name="Nakagawa T."/>
            <person name="Ezawa T."/>
            <person name="Yamaguchi K."/>
            <person name="Bino T."/>
            <person name="Nishimoto Y."/>
            <person name="Shigenobu S."/>
            <person name="Kawaguchi M."/>
        </authorList>
    </citation>
    <scope>NUCLEOTIDE SEQUENCE</scope>
    <source>
        <strain evidence="4">HR1</strain>
    </source>
</reference>
<dbReference type="AlphaFoldDB" id="A0A2Z6RHQ2"/>
<evidence type="ECO:0000256" key="1">
    <source>
        <dbReference type="PROSITE-ProRule" id="PRU00267"/>
    </source>
</evidence>
<evidence type="ECO:0000259" key="2">
    <source>
        <dbReference type="PROSITE" id="PS50118"/>
    </source>
</evidence>
<keyword evidence="1" id="KW-0238">DNA-binding</keyword>